<protein>
    <recommendedName>
        <fullName evidence="1">glutathione transferase</fullName>
        <ecNumber evidence="1">2.5.1.18</ecNumber>
    </recommendedName>
</protein>
<gene>
    <name evidence="8" type="ORF">BpHYR1_004357</name>
</gene>
<dbReference type="InterPro" id="IPR036282">
    <property type="entry name" value="Glutathione-S-Trfase_C_sf"/>
</dbReference>
<dbReference type="InterPro" id="IPR040079">
    <property type="entry name" value="Glutathione_S-Trfase"/>
</dbReference>
<feature type="domain" description="GST C-terminal" evidence="7">
    <location>
        <begin position="103"/>
        <end position="215"/>
    </location>
</feature>
<dbReference type="Pfam" id="PF14497">
    <property type="entry name" value="GST_C_3"/>
    <property type="match status" value="1"/>
</dbReference>
<dbReference type="SUPFAM" id="SSF52833">
    <property type="entry name" value="Thioredoxin-like"/>
    <property type="match status" value="1"/>
</dbReference>
<accession>A0A3M7RL53</accession>
<reference evidence="8 9" key="1">
    <citation type="journal article" date="2018" name="Sci. Rep.">
        <title>Genomic signatures of local adaptation to the degree of environmental predictability in rotifers.</title>
        <authorList>
            <person name="Franch-Gras L."/>
            <person name="Hahn C."/>
            <person name="Garcia-Roger E.M."/>
            <person name="Carmona M.J."/>
            <person name="Serra M."/>
            <person name="Gomez A."/>
        </authorList>
    </citation>
    <scope>NUCLEOTIDE SEQUENCE [LARGE SCALE GENOMIC DNA]</scope>
    <source>
        <strain evidence="8">HYR1</strain>
    </source>
</reference>
<dbReference type="EMBL" id="REGN01003180">
    <property type="protein sequence ID" value="RNA24028.1"/>
    <property type="molecule type" value="Genomic_DNA"/>
</dbReference>
<keyword evidence="5" id="KW-0732">Signal</keyword>
<dbReference type="SFLD" id="SFLDG00363">
    <property type="entry name" value="AMPS_(cytGST):_Alpha-__Mu-__Pi"/>
    <property type="match status" value="1"/>
</dbReference>
<dbReference type="Gene3D" id="3.40.30.10">
    <property type="entry name" value="Glutaredoxin"/>
    <property type="match status" value="1"/>
</dbReference>
<evidence type="ECO:0000256" key="3">
    <source>
        <dbReference type="ARBA" id="ARBA00047960"/>
    </source>
</evidence>
<comment type="function">
    <text evidence="4">S-crystallins are structural components of squids and octopi eye lens. Contains relatively little if any GST activity.</text>
</comment>
<dbReference type="Proteomes" id="UP000276133">
    <property type="component" value="Unassembled WGS sequence"/>
</dbReference>
<dbReference type="SFLD" id="SFLDG01205">
    <property type="entry name" value="AMPS.1"/>
    <property type="match status" value="1"/>
</dbReference>
<evidence type="ECO:0000256" key="4">
    <source>
        <dbReference type="ARBA" id="ARBA00049616"/>
    </source>
</evidence>
<dbReference type="InterPro" id="IPR004046">
    <property type="entry name" value="GST_C"/>
</dbReference>
<dbReference type="PANTHER" id="PTHR11571">
    <property type="entry name" value="GLUTATHIONE S-TRANSFERASE"/>
    <property type="match status" value="1"/>
</dbReference>
<evidence type="ECO:0000313" key="9">
    <source>
        <dbReference type="Proteomes" id="UP000276133"/>
    </source>
</evidence>
<dbReference type="Gene3D" id="1.20.1050.10">
    <property type="match status" value="1"/>
</dbReference>
<feature type="domain" description="GST N-terminal" evidence="6">
    <location>
        <begin position="20"/>
        <end position="101"/>
    </location>
</feature>
<dbReference type="OrthoDB" id="414243at2759"/>
<dbReference type="PROSITE" id="PS50405">
    <property type="entry name" value="GST_CTER"/>
    <property type="match status" value="1"/>
</dbReference>
<dbReference type="InterPro" id="IPR004045">
    <property type="entry name" value="Glutathione_S-Trfase_N"/>
</dbReference>
<evidence type="ECO:0000256" key="2">
    <source>
        <dbReference type="ARBA" id="ARBA00022679"/>
    </source>
</evidence>
<dbReference type="FunFam" id="3.40.30.10:FF:000035">
    <property type="entry name" value="hematopoietic prostaglandin D synthase"/>
    <property type="match status" value="1"/>
</dbReference>
<dbReference type="CDD" id="cd03039">
    <property type="entry name" value="GST_N_Sigma_like"/>
    <property type="match status" value="1"/>
</dbReference>
<dbReference type="GO" id="GO:0006749">
    <property type="term" value="P:glutathione metabolic process"/>
    <property type="evidence" value="ECO:0007669"/>
    <property type="project" value="TreeGrafter"/>
</dbReference>
<evidence type="ECO:0000259" key="7">
    <source>
        <dbReference type="PROSITE" id="PS50405"/>
    </source>
</evidence>
<dbReference type="EC" id="2.5.1.18" evidence="1"/>
<feature type="signal peptide" evidence="5">
    <location>
        <begin position="1"/>
        <end position="20"/>
    </location>
</feature>
<dbReference type="PROSITE" id="PS50404">
    <property type="entry name" value="GST_NTER"/>
    <property type="match status" value="1"/>
</dbReference>
<name>A0A3M7RL53_BRAPC</name>
<keyword evidence="9" id="KW-1185">Reference proteome</keyword>
<evidence type="ECO:0000313" key="8">
    <source>
        <dbReference type="EMBL" id="RNA24028.1"/>
    </source>
</evidence>
<dbReference type="PROSITE" id="PS51257">
    <property type="entry name" value="PROKAR_LIPOPROTEIN"/>
    <property type="match status" value="1"/>
</dbReference>
<keyword evidence="2 8" id="KW-0808">Transferase</keyword>
<proteinExistence type="predicted"/>
<evidence type="ECO:0000259" key="6">
    <source>
        <dbReference type="PROSITE" id="PS50404"/>
    </source>
</evidence>
<organism evidence="8 9">
    <name type="scientific">Brachionus plicatilis</name>
    <name type="common">Marine rotifer</name>
    <name type="synonym">Brachionus muelleri</name>
    <dbReference type="NCBI Taxonomy" id="10195"/>
    <lineage>
        <taxon>Eukaryota</taxon>
        <taxon>Metazoa</taxon>
        <taxon>Spiralia</taxon>
        <taxon>Gnathifera</taxon>
        <taxon>Rotifera</taxon>
        <taxon>Eurotatoria</taxon>
        <taxon>Monogononta</taxon>
        <taxon>Pseudotrocha</taxon>
        <taxon>Ploima</taxon>
        <taxon>Brachionidae</taxon>
        <taxon>Brachionus</taxon>
    </lineage>
</organism>
<evidence type="ECO:0000256" key="5">
    <source>
        <dbReference type="SAM" id="SignalP"/>
    </source>
</evidence>
<sequence>MLKFTAIAFILIVGYSCSEADYKLTYFDIRGRGEFIRFIFAAANHKFEDNRINPADWPNLKASTPFQQLPTLEIHEDSETVILAQSKAIARFLADRFGFNGENEIERALIDMYGCQLGDLFDSTVGKNLTNQQFDTILNQNFKFFEDRLNKNGSGFLVGGKISWADIFLSQMTEFLDKYKNMYLDKYPQVKALDEYVRDLPGVKEWIQNRPTTPF</sequence>
<dbReference type="STRING" id="10195.A0A3M7RL53"/>
<evidence type="ECO:0000256" key="1">
    <source>
        <dbReference type="ARBA" id="ARBA00012452"/>
    </source>
</evidence>
<dbReference type="SUPFAM" id="SSF47616">
    <property type="entry name" value="GST C-terminal domain-like"/>
    <property type="match status" value="1"/>
</dbReference>
<feature type="chain" id="PRO_5018249273" description="glutathione transferase" evidence="5">
    <location>
        <begin position="21"/>
        <end position="215"/>
    </location>
</feature>
<dbReference type="GO" id="GO:0004364">
    <property type="term" value="F:glutathione transferase activity"/>
    <property type="evidence" value="ECO:0007669"/>
    <property type="project" value="UniProtKB-EC"/>
</dbReference>
<dbReference type="CDD" id="cd03192">
    <property type="entry name" value="GST_C_Sigma_like"/>
    <property type="match status" value="1"/>
</dbReference>
<dbReference type="InterPro" id="IPR010987">
    <property type="entry name" value="Glutathione-S-Trfase_C-like"/>
</dbReference>
<dbReference type="InterPro" id="IPR050213">
    <property type="entry name" value="GST_superfamily"/>
</dbReference>
<dbReference type="AlphaFoldDB" id="A0A3M7RL53"/>
<dbReference type="Pfam" id="PF02798">
    <property type="entry name" value="GST_N"/>
    <property type="match status" value="1"/>
</dbReference>
<dbReference type="PANTHER" id="PTHR11571:SF224">
    <property type="entry name" value="HEMATOPOIETIC PROSTAGLANDIN D SYNTHASE"/>
    <property type="match status" value="1"/>
</dbReference>
<dbReference type="SFLD" id="SFLDS00019">
    <property type="entry name" value="Glutathione_Transferase_(cytos"/>
    <property type="match status" value="1"/>
</dbReference>
<dbReference type="InterPro" id="IPR036249">
    <property type="entry name" value="Thioredoxin-like_sf"/>
</dbReference>
<comment type="catalytic activity">
    <reaction evidence="3">
        <text>RX + glutathione = an S-substituted glutathione + a halide anion + H(+)</text>
        <dbReference type="Rhea" id="RHEA:16437"/>
        <dbReference type="ChEBI" id="CHEBI:15378"/>
        <dbReference type="ChEBI" id="CHEBI:16042"/>
        <dbReference type="ChEBI" id="CHEBI:17792"/>
        <dbReference type="ChEBI" id="CHEBI:57925"/>
        <dbReference type="ChEBI" id="CHEBI:90779"/>
        <dbReference type="EC" id="2.5.1.18"/>
    </reaction>
</comment>
<comment type="caution">
    <text evidence="8">The sequence shown here is derived from an EMBL/GenBank/DDBJ whole genome shotgun (WGS) entry which is preliminary data.</text>
</comment>